<dbReference type="PANTHER" id="PTHR22792">
    <property type="entry name" value="LUPUS LA PROTEIN-RELATED"/>
    <property type="match status" value="1"/>
</dbReference>
<keyword evidence="2 4" id="KW-0694">RNA-binding</keyword>
<evidence type="ECO:0000256" key="3">
    <source>
        <dbReference type="ARBA" id="ARBA00023242"/>
    </source>
</evidence>
<feature type="compositionally biased region" description="Polar residues" evidence="5">
    <location>
        <begin position="367"/>
        <end position="391"/>
    </location>
</feature>
<reference evidence="8" key="1">
    <citation type="journal article" date="2002" name="Science">
        <title>The draft genome of Ciona intestinalis: insights into chordate and vertebrate origins.</title>
        <authorList>
            <person name="Dehal P."/>
            <person name="Satou Y."/>
            <person name="Campbell R.K."/>
            <person name="Chapman J."/>
            <person name="Degnan B."/>
            <person name="De Tomaso A."/>
            <person name="Davidson B."/>
            <person name="Di Gregorio A."/>
            <person name="Gelpke M."/>
            <person name="Goodstein D.M."/>
            <person name="Harafuji N."/>
            <person name="Hastings K.E."/>
            <person name="Ho I."/>
            <person name="Hotta K."/>
            <person name="Huang W."/>
            <person name="Kawashima T."/>
            <person name="Lemaire P."/>
            <person name="Martinez D."/>
            <person name="Meinertzhagen I.A."/>
            <person name="Necula S."/>
            <person name="Nonaka M."/>
            <person name="Putnam N."/>
            <person name="Rash S."/>
            <person name="Saiga H."/>
            <person name="Satake M."/>
            <person name="Terry A."/>
            <person name="Yamada L."/>
            <person name="Wang H.G."/>
            <person name="Awazu S."/>
            <person name="Azumi K."/>
            <person name="Boore J."/>
            <person name="Branno M."/>
            <person name="Chin-Bow S."/>
            <person name="DeSantis R."/>
            <person name="Doyle S."/>
            <person name="Francino P."/>
            <person name="Keys D.N."/>
            <person name="Haga S."/>
            <person name="Hayashi H."/>
            <person name="Hino K."/>
            <person name="Imai K.S."/>
            <person name="Inaba K."/>
            <person name="Kano S."/>
            <person name="Kobayashi K."/>
            <person name="Kobayashi M."/>
            <person name="Lee B.I."/>
            <person name="Makabe K.W."/>
            <person name="Manohar C."/>
            <person name="Matassi G."/>
            <person name="Medina M."/>
            <person name="Mochizuki Y."/>
            <person name="Mount S."/>
            <person name="Morishita T."/>
            <person name="Miura S."/>
            <person name="Nakayama A."/>
            <person name="Nishizaka S."/>
            <person name="Nomoto H."/>
            <person name="Ohta F."/>
            <person name="Oishi K."/>
            <person name="Rigoutsos I."/>
            <person name="Sano M."/>
            <person name="Sasaki A."/>
            <person name="Sasakura Y."/>
            <person name="Shoguchi E."/>
            <person name="Shin-i T."/>
            <person name="Spagnuolo A."/>
            <person name="Stainier D."/>
            <person name="Suzuki M.M."/>
            <person name="Tassy O."/>
            <person name="Takatori N."/>
            <person name="Tokuoka M."/>
            <person name="Yagi K."/>
            <person name="Yoshizaki F."/>
            <person name="Wada S."/>
            <person name="Zhang C."/>
            <person name="Hyatt P.D."/>
            <person name="Larimer F."/>
            <person name="Detter C."/>
            <person name="Doggett N."/>
            <person name="Glavina T."/>
            <person name="Hawkins T."/>
            <person name="Richardson P."/>
            <person name="Lucas S."/>
            <person name="Kohara Y."/>
            <person name="Levine M."/>
            <person name="Satoh N."/>
            <person name="Rokhsar D.S."/>
        </authorList>
    </citation>
    <scope>NUCLEOTIDE SEQUENCE [LARGE SCALE GENOMIC DNA]</scope>
</reference>
<feature type="compositionally biased region" description="Polar residues" evidence="5">
    <location>
        <begin position="308"/>
        <end position="347"/>
    </location>
</feature>
<dbReference type="OMA" id="WIGGLWR"/>
<dbReference type="Gene3D" id="1.10.10.10">
    <property type="entry name" value="Winged helix-like DNA-binding domain superfamily/Winged helix DNA-binding domain"/>
    <property type="match status" value="1"/>
</dbReference>
<gene>
    <name evidence="7" type="primary">LOC100178604</name>
</gene>
<dbReference type="GeneTree" id="ENSGT00940000165636"/>
<dbReference type="Pfam" id="PF05383">
    <property type="entry name" value="La"/>
    <property type="match status" value="1"/>
</dbReference>
<dbReference type="AlphaFoldDB" id="F6TNT4"/>
<proteinExistence type="predicted"/>
<evidence type="ECO:0000256" key="2">
    <source>
        <dbReference type="ARBA" id="ARBA00022884"/>
    </source>
</evidence>
<dbReference type="FunFam" id="1.10.10.10:FF:000158">
    <property type="entry name" value="La ribonucleoprotein domain family member 7"/>
    <property type="match status" value="1"/>
</dbReference>
<dbReference type="PRINTS" id="PR00302">
    <property type="entry name" value="LUPUSLA"/>
</dbReference>
<accession>F6TNT4</accession>
<reference evidence="7" key="2">
    <citation type="submission" date="2025-08" db="UniProtKB">
        <authorList>
            <consortium name="Ensembl"/>
        </authorList>
    </citation>
    <scope>IDENTIFICATION</scope>
</reference>
<evidence type="ECO:0000313" key="8">
    <source>
        <dbReference type="Proteomes" id="UP000008144"/>
    </source>
</evidence>
<comment type="subcellular location">
    <subcellularLocation>
        <location evidence="1">Nucleus</location>
    </subcellularLocation>
</comment>
<dbReference type="InterPro" id="IPR006630">
    <property type="entry name" value="La_HTH"/>
</dbReference>
<keyword evidence="8" id="KW-1185">Reference proteome</keyword>
<evidence type="ECO:0000313" key="7">
    <source>
        <dbReference type="Ensembl" id="ENSCINP00000017569.3"/>
    </source>
</evidence>
<dbReference type="Ensembl" id="ENSCINT00000017569.3">
    <property type="protein sequence ID" value="ENSCINP00000017569.3"/>
    <property type="gene ID" value="ENSCING00000008613.3"/>
</dbReference>
<name>F6TNT4_CIOIN</name>
<feature type="domain" description="HTH La-type RNA-binding" evidence="6">
    <location>
        <begin position="57"/>
        <end position="149"/>
    </location>
</feature>
<dbReference type="InterPro" id="IPR045180">
    <property type="entry name" value="La_dom_prot"/>
</dbReference>
<dbReference type="GO" id="GO:1990904">
    <property type="term" value="C:ribonucleoprotein complex"/>
    <property type="evidence" value="ECO:0007669"/>
    <property type="project" value="InterPro"/>
</dbReference>
<feature type="compositionally biased region" description="Low complexity" evidence="5">
    <location>
        <begin position="394"/>
        <end position="408"/>
    </location>
</feature>
<evidence type="ECO:0000256" key="1">
    <source>
        <dbReference type="ARBA" id="ARBA00004123"/>
    </source>
</evidence>
<sequence>MEESKENLPEAEVPLVKVTPVTKLQSEYASDTPLSSGGEDDDAKDFFETLKEDATWRVPPKDLEEKIRTLLEHYFSDANLTKDKFLLKHVKRNKLGYVSVKLLTSFKKLKNLSKSDWRITAYCLSQSKVLELNKSGTKVRRKEPLPDIDLPTSSIKTLLYKLPDGMEEPTIDGVSSDRCCFITHEIIQLLVSEQFRSFGELTTVRIIRPGKEVPVDLRNHTTKHPELGVQTCVVVEFESTDATHNAYKTLSKQARDDNKPDMYSLLGSGRNPRKQLPHSKRDNDSADESPYLSSKENSPMVRRKFMNGRSNMRHSTSPLVSPQSPKMSRKSASNHSTPSKPTGNAVSSPWFPRKQSRENTPEGRGSPLSNRKQVTHPAHTTSPLAINNNLLSPGESVSGSSTPASGSSPWLQRRRQFVASQGNSPSSTPGSSPMLGRKFQDGVPVGVSRLPRGPPNQTSKGFEVTPKRFSKADKMLNALSEEVTEVTIVN</sequence>
<organism evidence="7 8">
    <name type="scientific">Ciona intestinalis</name>
    <name type="common">Transparent sea squirt</name>
    <name type="synonym">Ascidia intestinalis</name>
    <dbReference type="NCBI Taxonomy" id="7719"/>
    <lineage>
        <taxon>Eukaryota</taxon>
        <taxon>Metazoa</taxon>
        <taxon>Chordata</taxon>
        <taxon>Tunicata</taxon>
        <taxon>Ascidiacea</taxon>
        <taxon>Phlebobranchia</taxon>
        <taxon>Cionidae</taxon>
        <taxon>Ciona</taxon>
    </lineage>
</organism>
<dbReference type="SMART" id="SM00715">
    <property type="entry name" value="LA"/>
    <property type="match status" value="1"/>
</dbReference>
<feature type="compositionally biased region" description="Low complexity" evidence="5">
    <location>
        <begin position="420"/>
        <end position="436"/>
    </location>
</feature>
<dbReference type="InParanoid" id="F6TNT4"/>
<evidence type="ECO:0000259" key="6">
    <source>
        <dbReference type="PROSITE" id="PS50961"/>
    </source>
</evidence>
<dbReference type="PANTHER" id="PTHR22792:SF140">
    <property type="entry name" value="ACHILLES, ISOFORM A"/>
    <property type="match status" value="1"/>
</dbReference>
<feature type="region of interest" description="Disordered" evidence="5">
    <location>
        <begin position="248"/>
        <end position="465"/>
    </location>
</feature>
<reference evidence="7" key="3">
    <citation type="submission" date="2025-09" db="UniProtKB">
        <authorList>
            <consortium name="Ensembl"/>
        </authorList>
    </citation>
    <scope>IDENTIFICATION</scope>
</reference>
<dbReference type="PROSITE" id="PS50961">
    <property type="entry name" value="HTH_LA"/>
    <property type="match status" value="1"/>
</dbReference>
<dbReference type="HOGENOM" id="CLU_015330_1_0_1"/>
<dbReference type="FunCoup" id="F6TNT4">
    <property type="interactions" value="22"/>
</dbReference>
<evidence type="ECO:0000256" key="5">
    <source>
        <dbReference type="SAM" id="MobiDB-lite"/>
    </source>
</evidence>
<evidence type="ECO:0000256" key="4">
    <source>
        <dbReference type="PROSITE-ProRule" id="PRU00332"/>
    </source>
</evidence>
<dbReference type="InterPro" id="IPR036388">
    <property type="entry name" value="WH-like_DNA-bd_sf"/>
</dbReference>
<dbReference type="InterPro" id="IPR002344">
    <property type="entry name" value="Lupus_La"/>
</dbReference>
<dbReference type="InterPro" id="IPR036390">
    <property type="entry name" value="WH_DNA-bd_sf"/>
</dbReference>
<keyword evidence="3" id="KW-0539">Nucleus</keyword>
<protein>
    <submittedName>
        <fullName evidence="7">La-related protein 6</fullName>
    </submittedName>
</protein>
<dbReference type="GO" id="GO:0003729">
    <property type="term" value="F:mRNA binding"/>
    <property type="evidence" value="ECO:0000318"/>
    <property type="project" value="GO_Central"/>
</dbReference>
<dbReference type="Proteomes" id="UP000008144">
    <property type="component" value="Unassembled WGS sequence"/>
</dbReference>
<dbReference type="SUPFAM" id="SSF46785">
    <property type="entry name" value="Winged helix' DNA-binding domain"/>
    <property type="match status" value="1"/>
</dbReference>
<dbReference type="GO" id="GO:0006396">
    <property type="term" value="P:RNA processing"/>
    <property type="evidence" value="ECO:0007669"/>
    <property type="project" value="InterPro"/>
</dbReference>
<dbReference type="GO" id="GO:0005634">
    <property type="term" value="C:nucleus"/>
    <property type="evidence" value="ECO:0000318"/>
    <property type="project" value="GO_Central"/>
</dbReference>